<gene>
    <name evidence="1" type="ORF">SAMN05192533_105138</name>
</gene>
<evidence type="ECO:0000313" key="1">
    <source>
        <dbReference type="EMBL" id="SEM73656.1"/>
    </source>
</evidence>
<evidence type="ECO:0000313" key="2">
    <source>
        <dbReference type="Proteomes" id="UP000198553"/>
    </source>
</evidence>
<dbReference type="Proteomes" id="UP000198553">
    <property type="component" value="Unassembled WGS sequence"/>
</dbReference>
<name>A0A1H8AT21_9BACI</name>
<sequence length="323" mass="37349">MITLDVSERDEVLKGLSTQQKEFIDLYVKRGKRTSFANVLARDKGIVLPHSATIEEIEMILDEWVLEDYIDNGFVNPETPCECGKPLRYQYIVKHLTTNQIRRFGITHFEEHTGLPADIIASVKKGFNQIDYERDELLSKIRDGWSLIDYISNIPEDLQLAKDIKSHLDAGIPLLDRQLNRLKRDIDSHLERKEEKVILTPPNPTRHVSQVEKNTIREQATFDLFKDFNEESPPSTKRIQRSNYNNLSAINQYLDEGVTSARIISELLIKHHGASNKRYITGKPRIYVEVCQYLEGLVDDGKLSLEEVVEKVDRSYKIVKGEW</sequence>
<keyword evidence="2" id="KW-1185">Reference proteome</keyword>
<dbReference type="Pfam" id="PF13034">
    <property type="entry name" value="DUF3895"/>
    <property type="match status" value="1"/>
</dbReference>
<dbReference type="EMBL" id="FOBW01000005">
    <property type="protein sequence ID" value="SEM73656.1"/>
    <property type="molecule type" value="Genomic_DNA"/>
</dbReference>
<dbReference type="AlphaFoldDB" id="A0A1H8AT21"/>
<reference evidence="2" key="1">
    <citation type="submission" date="2016-10" db="EMBL/GenBank/DDBJ databases">
        <authorList>
            <person name="Varghese N."/>
            <person name="Submissions S."/>
        </authorList>
    </citation>
    <scope>NUCLEOTIDE SEQUENCE [LARGE SCALE GENOMIC DNA]</scope>
    <source>
        <strain evidence="2">B48,IBRC-M 10115,DSM 25386,CECT 8001</strain>
    </source>
</reference>
<organism evidence="1 2">
    <name type="scientific">Mesobacillus persicus</name>
    <dbReference type="NCBI Taxonomy" id="930146"/>
    <lineage>
        <taxon>Bacteria</taxon>
        <taxon>Bacillati</taxon>
        <taxon>Bacillota</taxon>
        <taxon>Bacilli</taxon>
        <taxon>Bacillales</taxon>
        <taxon>Bacillaceae</taxon>
        <taxon>Mesobacillus</taxon>
    </lineage>
</organism>
<dbReference type="RefSeq" id="WP_090743912.1">
    <property type="nucleotide sequence ID" value="NZ_FOBW01000005.1"/>
</dbReference>
<protein>
    <recommendedName>
        <fullName evidence="3">DUF3895 domain-containing protein</fullName>
    </recommendedName>
</protein>
<dbReference type="STRING" id="930146.SAMN05192533_105138"/>
<dbReference type="OrthoDB" id="2183421at2"/>
<accession>A0A1H8AT21</accession>
<dbReference type="InterPro" id="IPR024995">
    <property type="entry name" value="DUF3895"/>
</dbReference>
<evidence type="ECO:0008006" key="3">
    <source>
        <dbReference type="Google" id="ProtNLM"/>
    </source>
</evidence>
<proteinExistence type="predicted"/>